<evidence type="ECO:0000256" key="5">
    <source>
        <dbReference type="ARBA" id="ARBA00023002"/>
    </source>
</evidence>
<keyword evidence="4" id="KW-0521">NADP</keyword>
<dbReference type="InterPro" id="IPR050346">
    <property type="entry name" value="FMO-like"/>
</dbReference>
<evidence type="ECO:0000256" key="3">
    <source>
        <dbReference type="ARBA" id="ARBA00022827"/>
    </source>
</evidence>
<dbReference type="InterPro" id="IPR036188">
    <property type="entry name" value="FAD/NAD-bd_sf"/>
</dbReference>
<keyword evidence="6" id="KW-0503">Monooxygenase</keyword>
<dbReference type="PANTHER" id="PTHR23023">
    <property type="entry name" value="DIMETHYLANILINE MONOOXYGENASE"/>
    <property type="match status" value="1"/>
</dbReference>
<feature type="compositionally biased region" description="Polar residues" evidence="7">
    <location>
        <begin position="12"/>
        <end position="24"/>
    </location>
</feature>
<keyword evidence="3 6" id="KW-0274">FAD</keyword>
<dbReference type="SUPFAM" id="SSF51905">
    <property type="entry name" value="FAD/NAD(P)-binding domain"/>
    <property type="match status" value="2"/>
</dbReference>
<comment type="cofactor">
    <cofactor evidence="6">
        <name>FAD</name>
        <dbReference type="ChEBI" id="CHEBI:57692"/>
    </cofactor>
</comment>
<evidence type="ECO:0000313" key="8">
    <source>
        <dbReference type="EMBL" id="CAL5223737.1"/>
    </source>
</evidence>
<dbReference type="InterPro" id="IPR000960">
    <property type="entry name" value="Flavin_mOase"/>
</dbReference>
<evidence type="ECO:0000256" key="7">
    <source>
        <dbReference type="SAM" id="MobiDB-lite"/>
    </source>
</evidence>
<comment type="caution">
    <text evidence="8">The sequence shown here is derived from an EMBL/GenBank/DDBJ whole genome shotgun (WGS) entry which is preliminary data.</text>
</comment>
<reference evidence="8 9" key="1">
    <citation type="submission" date="2024-06" db="EMBL/GenBank/DDBJ databases">
        <authorList>
            <person name="Kraege A."/>
            <person name="Thomma B."/>
        </authorList>
    </citation>
    <scope>NUCLEOTIDE SEQUENCE [LARGE SCALE GENOMIC DNA]</scope>
</reference>
<keyword evidence="2 6" id="KW-0285">Flavoprotein</keyword>
<sequence>MQADSQKAAHISGTTEPVVQQSKNRSAQLHIDVEALSAAAQDDRDRVCIIGAGKSGLIACKVLHQRGVAFDCFETGSQIGGLWVLNNDSGRSACYDSLCINTSKLMTRFHDFPMPEHYPMYCTHQQILEYLEAYTQHFGFGKSIIFRTEVLSVVPSPTGRFTVLTKDLDTGEVLTRQYGSVINACGHHWDPLWPELKGDYKGELSHAHAYRSPKPFEGKRVCIIGGGNSGMDIASEVAQSGATRTLLSCRRPVHVVPRYIFGKPADAQLKPWLGVTAPRRILEFGVTVMIRLSRGSQKSFNFPPPKFGLLRVHPTVNPGSGDILQLIRDKKVLAKPGIERVDGLTVHFTDGSSEDVDAIICATGYNVKCPFLPTDIRVLKDGKPELMHLVVHPGLPGAYFLGFVQAHGPMIPCVESQVPYVADLIQGVTELPSEEDMWAQIARQHMFNRRSFTQVKRHALMVEFHRYLLQLRLARCPKGKGWLGRKVWKAKTFLDFCSGNTC</sequence>
<organism evidence="8 9">
    <name type="scientific">Coccomyxa viridis</name>
    <dbReference type="NCBI Taxonomy" id="1274662"/>
    <lineage>
        <taxon>Eukaryota</taxon>
        <taxon>Viridiplantae</taxon>
        <taxon>Chlorophyta</taxon>
        <taxon>core chlorophytes</taxon>
        <taxon>Trebouxiophyceae</taxon>
        <taxon>Trebouxiophyceae incertae sedis</taxon>
        <taxon>Coccomyxaceae</taxon>
        <taxon>Coccomyxa</taxon>
    </lineage>
</organism>
<dbReference type="Proteomes" id="UP001497392">
    <property type="component" value="Unassembled WGS sequence"/>
</dbReference>
<evidence type="ECO:0000256" key="6">
    <source>
        <dbReference type="RuleBase" id="RU361177"/>
    </source>
</evidence>
<evidence type="ECO:0000256" key="2">
    <source>
        <dbReference type="ARBA" id="ARBA00022630"/>
    </source>
</evidence>
<dbReference type="InterPro" id="IPR020946">
    <property type="entry name" value="Flavin_mOase-like"/>
</dbReference>
<proteinExistence type="inferred from homology"/>
<evidence type="ECO:0000313" key="9">
    <source>
        <dbReference type="Proteomes" id="UP001497392"/>
    </source>
</evidence>
<dbReference type="PRINTS" id="PR00370">
    <property type="entry name" value="FMOXYGENASE"/>
</dbReference>
<dbReference type="Pfam" id="PF00743">
    <property type="entry name" value="FMO-like"/>
    <property type="match status" value="1"/>
</dbReference>
<dbReference type="EC" id="1.-.-.-" evidence="6"/>
<keyword evidence="5 6" id="KW-0560">Oxidoreductase</keyword>
<gene>
    <name evidence="8" type="primary">g6297</name>
    <name evidence="8" type="ORF">VP750_LOCUS5396</name>
</gene>
<accession>A0ABP1G1L9</accession>
<dbReference type="EMBL" id="CAXHTA020000009">
    <property type="protein sequence ID" value="CAL5223737.1"/>
    <property type="molecule type" value="Genomic_DNA"/>
</dbReference>
<comment type="similarity">
    <text evidence="1 6">Belongs to the FMO family.</text>
</comment>
<dbReference type="PIRSF" id="PIRSF000332">
    <property type="entry name" value="FMO"/>
    <property type="match status" value="1"/>
</dbReference>
<protein>
    <recommendedName>
        <fullName evidence="6">Flavin-containing monooxygenase</fullName>
        <ecNumber evidence="6">1.-.-.-</ecNumber>
    </recommendedName>
</protein>
<dbReference type="Gene3D" id="3.50.50.60">
    <property type="entry name" value="FAD/NAD(P)-binding domain"/>
    <property type="match status" value="1"/>
</dbReference>
<name>A0ABP1G1L9_9CHLO</name>
<evidence type="ECO:0000256" key="1">
    <source>
        <dbReference type="ARBA" id="ARBA00009183"/>
    </source>
</evidence>
<evidence type="ECO:0000256" key="4">
    <source>
        <dbReference type="ARBA" id="ARBA00022857"/>
    </source>
</evidence>
<keyword evidence="9" id="KW-1185">Reference proteome</keyword>
<feature type="region of interest" description="Disordered" evidence="7">
    <location>
        <begin position="1"/>
        <end position="24"/>
    </location>
</feature>